<sequence length="110" mass="12306">MAFKLVVRKKLRVPVKGTLKDEDGKPVNFDFTLLCDRLSQEEIESAIKNSDEPVREFVQRVTHGWEAVLDENGQPLPFEADNLNAVLAQAGMAVVCYQSYLKEVGAVVKN</sequence>
<dbReference type="RefSeq" id="WP_379768696.1">
    <property type="nucleotide sequence ID" value="NZ_JBHSMZ010000004.1"/>
</dbReference>
<accession>A0ABW0RX93</accession>
<gene>
    <name evidence="1" type="ORF">ACFPO9_06690</name>
</gene>
<keyword evidence="2" id="KW-1185">Reference proteome</keyword>
<dbReference type="Proteomes" id="UP001596086">
    <property type="component" value="Unassembled WGS sequence"/>
</dbReference>
<name>A0ABW0RX93_9BURK</name>
<proteinExistence type="predicted"/>
<comment type="caution">
    <text evidence="1">The sequence shown here is derived from an EMBL/GenBank/DDBJ whole genome shotgun (WGS) entry which is preliminary data.</text>
</comment>
<evidence type="ECO:0000313" key="2">
    <source>
        <dbReference type="Proteomes" id="UP001596086"/>
    </source>
</evidence>
<dbReference type="EMBL" id="JBHSMZ010000004">
    <property type="protein sequence ID" value="MFC5548200.1"/>
    <property type="molecule type" value="Genomic_DNA"/>
</dbReference>
<organism evidence="1 2">
    <name type="scientific">Massilia aerilata</name>
    <dbReference type="NCBI Taxonomy" id="453817"/>
    <lineage>
        <taxon>Bacteria</taxon>
        <taxon>Pseudomonadati</taxon>
        <taxon>Pseudomonadota</taxon>
        <taxon>Betaproteobacteria</taxon>
        <taxon>Burkholderiales</taxon>
        <taxon>Oxalobacteraceae</taxon>
        <taxon>Telluria group</taxon>
        <taxon>Massilia</taxon>
    </lineage>
</organism>
<reference evidence="2" key="1">
    <citation type="journal article" date="2019" name="Int. J. Syst. Evol. Microbiol.">
        <title>The Global Catalogue of Microorganisms (GCM) 10K type strain sequencing project: providing services to taxonomists for standard genome sequencing and annotation.</title>
        <authorList>
            <consortium name="The Broad Institute Genomics Platform"/>
            <consortium name="The Broad Institute Genome Sequencing Center for Infectious Disease"/>
            <person name="Wu L."/>
            <person name="Ma J."/>
        </authorList>
    </citation>
    <scope>NUCLEOTIDE SEQUENCE [LARGE SCALE GENOMIC DNA]</scope>
    <source>
        <strain evidence="2">CGMCC 4.5798</strain>
    </source>
</reference>
<evidence type="ECO:0008006" key="3">
    <source>
        <dbReference type="Google" id="ProtNLM"/>
    </source>
</evidence>
<evidence type="ECO:0000313" key="1">
    <source>
        <dbReference type="EMBL" id="MFC5548200.1"/>
    </source>
</evidence>
<protein>
    <recommendedName>
        <fullName evidence="3">Phage protein</fullName>
    </recommendedName>
</protein>